<dbReference type="Gene3D" id="3.60.21.10">
    <property type="match status" value="1"/>
</dbReference>
<evidence type="ECO:0000256" key="9">
    <source>
        <dbReference type="ARBA" id="ARBA00032900"/>
    </source>
</evidence>
<evidence type="ECO:0000256" key="5">
    <source>
        <dbReference type="ARBA" id="ARBA00013356"/>
    </source>
</evidence>
<dbReference type="InterPro" id="IPR004843">
    <property type="entry name" value="Calcineurin-like_PHP"/>
</dbReference>
<evidence type="ECO:0000313" key="13">
    <source>
        <dbReference type="EMBL" id="KAK3909133.1"/>
    </source>
</evidence>
<reference evidence="13" key="2">
    <citation type="journal article" date="2023" name="BMC Genomics">
        <title>Pest status, molecular evolution, and epigenetic factors derived from the genome assembly of Frankliniella fusca, a thysanopteran phytovirus vector.</title>
        <authorList>
            <person name="Catto M.A."/>
            <person name="Labadie P.E."/>
            <person name="Jacobson A.L."/>
            <person name="Kennedy G.G."/>
            <person name="Srinivasan R."/>
            <person name="Hunt B.G."/>
        </authorList>
    </citation>
    <scope>NUCLEOTIDE SEQUENCE</scope>
    <source>
        <strain evidence="13">PL_HMW_Pooled</strain>
    </source>
</reference>
<organism evidence="13 14">
    <name type="scientific">Frankliniella fusca</name>
    <dbReference type="NCBI Taxonomy" id="407009"/>
    <lineage>
        <taxon>Eukaryota</taxon>
        <taxon>Metazoa</taxon>
        <taxon>Ecdysozoa</taxon>
        <taxon>Arthropoda</taxon>
        <taxon>Hexapoda</taxon>
        <taxon>Insecta</taxon>
        <taxon>Pterygota</taxon>
        <taxon>Neoptera</taxon>
        <taxon>Paraneoptera</taxon>
        <taxon>Thysanoptera</taxon>
        <taxon>Terebrantia</taxon>
        <taxon>Thripoidea</taxon>
        <taxon>Thripidae</taxon>
        <taxon>Frankliniella</taxon>
    </lineage>
</organism>
<evidence type="ECO:0000259" key="12">
    <source>
        <dbReference type="Pfam" id="PF00149"/>
    </source>
</evidence>
<sequence length="306" mass="35279">MSSAVALWQTFTKDRKFIFFDEGKESQNNDSFYFIQGADTQLGLKEAYENDKKGLPPPTGRYWHEEIEHMRKAVECINGLQPRPSFVVICGDLCHEYPVRNKEMRAMQEKDFKEIMSKIHPSIPLVCVCGNHDVGNTPTPEGVALYRSSFGDDYFSFWKGGTFFIVLNSQYYYDPSEIPDIYSQQEMWLDSVLNEGKKKSARILVFQHIPFFLEDSDEPDQYFNLPRAIRKPLLEKLLAAGVTHVFCGHLHYNAYVTYKSLEIITTSAVGYQLGKDTHGMRIIKVKKDSVEHSYHSLEDFPKTVDL</sequence>
<dbReference type="GO" id="GO:0004722">
    <property type="term" value="F:protein serine/threonine phosphatase activity"/>
    <property type="evidence" value="ECO:0007669"/>
    <property type="project" value="UniProtKB-EC"/>
</dbReference>
<dbReference type="SUPFAM" id="SSF56300">
    <property type="entry name" value="Metallo-dependent phosphatases"/>
    <property type="match status" value="1"/>
</dbReference>
<dbReference type="EC" id="3.1.3.16" evidence="4"/>
<evidence type="ECO:0000256" key="1">
    <source>
        <dbReference type="ARBA" id="ARBA00001968"/>
    </source>
</evidence>
<evidence type="ECO:0000256" key="11">
    <source>
        <dbReference type="ARBA" id="ARBA00048336"/>
    </source>
</evidence>
<dbReference type="GO" id="GO:0005737">
    <property type="term" value="C:cytoplasm"/>
    <property type="evidence" value="ECO:0007669"/>
    <property type="project" value="UniProtKB-SubCell"/>
</dbReference>
<feature type="domain" description="Calcineurin-like phosphoesterase" evidence="12">
    <location>
        <begin position="67"/>
        <end position="252"/>
    </location>
</feature>
<evidence type="ECO:0000256" key="8">
    <source>
        <dbReference type="ARBA" id="ARBA00022801"/>
    </source>
</evidence>
<comment type="similarity">
    <text evidence="3">Belongs to the metallophosphoesterase superfamily. CPPED1 family.</text>
</comment>
<comment type="cofactor">
    <cofactor evidence="1">
        <name>a divalent metal cation</name>
        <dbReference type="ChEBI" id="CHEBI:60240"/>
    </cofactor>
</comment>
<keyword evidence="8" id="KW-0378">Hydrolase</keyword>
<keyword evidence="14" id="KW-1185">Reference proteome</keyword>
<comment type="subcellular location">
    <subcellularLocation>
        <location evidence="2">Cytoplasm</location>
    </subcellularLocation>
</comment>
<protein>
    <recommendedName>
        <fullName evidence="5">Serine/threonine-protein phosphatase CPPED1</fullName>
        <ecNumber evidence="4">3.1.3.16</ecNumber>
    </recommendedName>
    <alternativeName>
        <fullName evidence="9">Calcineurin-like phosphoesterase domain-containing protein 1</fullName>
    </alternativeName>
</protein>
<comment type="catalytic activity">
    <reaction evidence="10">
        <text>O-phospho-L-seryl-[protein] + H2O = L-seryl-[protein] + phosphate</text>
        <dbReference type="Rhea" id="RHEA:20629"/>
        <dbReference type="Rhea" id="RHEA-COMP:9863"/>
        <dbReference type="Rhea" id="RHEA-COMP:11604"/>
        <dbReference type="ChEBI" id="CHEBI:15377"/>
        <dbReference type="ChEBI" id="CHEBI:29999"/>
        <dbReference type="ChEBI" id="CHEBI:43474"/>
        <dbReference type="ChEBI" id="CHEBI:83421"/>
        <dbReference type="EC" id="3.1.3.16"/>
    </reaction>
</comment>
<dbReference type="Pfam" id="PF00149">
    <property type="entry name" value="Metallophos"/>
    <property type="match status" value="1"/>
</dbReference>
<evidence type="ECO:0000256" key="2">
    <source>
        <dbReference type="ARBA" id="ARBA00004496"/>
    </source>
</evidence>
<dbReference type="PANTHER" id="PTHR43143">
    <property type="entry name" value="METALLOPHOSPHOESTERASE, CALCINEURIN SUPERFAMILY"/>
    <property type="match status" value="1"/>
</dbReference>
<evidence type="ECO:0000313" key="14">
    <source>
        <dbReference type="Proteomes" id="UP001219518"/>
    </source>
</evidence>
<dbReference type="GO" id="GO:0046872">
    <property type="term" value="F:metal ion binding"/>
    <property type="evidence" value="ECO:0007669"/>
    <property type="project" value="UniProtKB-KW"/>
</dbReference>
<dbReference type="InterPro" id="IPR051918">
    <property type="entry name" value="STPP_CPPED1"/>
</dbReference>
<gene>
    <name evidence="13" type="ORF">KUF71_003732</name>
</gene>
<dbReference type="CDD" id="cd07395">
    <property type="entry name" value="MPP_CSTP1"/>
    <property type="match status" value="1"/>
</dbReference>
<keyword evidence="7" id="KW-0479">Metal-binding</keyword>
<comment type="catalytic activity">
    <reaction evidence="11">
        <text>O-phospho-L-threonyl-[protein] + H2O = L-threonyl-[protein] + phosphate</text>
        <dbReference type="Rhea" id="RHEA:47004"/>
        <dbReference type="Rhea" id="RHEA-COMP:11060"/>
        <dbReference type="Rhea" id="RHEA-COMP:11605"/>
        <dbReference type="ChEBI" id="CHEBI:15377"/>
        <dbReference type="ChEBI" id="CHEBI:30013"/>
        <dbReference type="ChEBI" id="CHEBI:43474"/>
        <dbReference type="ChEBI" id="CHEBI:61977"/>
        <dbReference type="EC" id="3.1.3.16"/>
    </reaction>
</comment>
<evidence type="ECO:0000256" key="4">
    <source>
        <dbReference type="ARBA" id="ARBA00013081"/>
    </source>
</evidence>
<dbReference type="EMBL" id="JAHWGI010000085">
    <property type="protein sequence ID" value="KAK3909133.1"/>
    <property type="molecule type" value="Genomic_DNA"/>
</dbReference>
<evidence type="ECO:0000256" key="6">
    <source>
        <dbReference type="ARBA" id="ARBA00022490"/>
    </source>
</evidence>
<evidence type="ECO:0000256" key="3">
    <source>
        <dbReference type="ARBA" id="ARBA00010567"/>
    </source>
</evidence>
<dbReference type="PANTHER" id="PTHR43143:SF1">
    <property type="entry name" value="SERINE_THREONINE-PROTEIN PHOSPHATASE CPPED1"/>
    <property type="match status" value="1"/>
</dbReference>
<comment type="caution">
    <text evidence="13">The sequence shown here is derived from an EMBL/GenBank/DDBJ whole genome shotgun (WGS) entry which is preliminary data.</text>
</comment>
<reference evidence="13" key="1">
    <citation type="submission" date="2021-07" db="EMBL/GenBank/DDBJ databases">
        <authorList>
            <person name="Catto M.A."/>
            <person name="Jacobson A."/>
            <person name="Kennedy G."/>
            <person name="Labadie P."/>
            <person name="Hunt B.G."/>
            <person name="Srinivasan R."/>
        </authorList>
    </citation>
    <scope>NUCLEOTIDE SEQUENCE</scope>
    <source>
        <strain evidence="13">PL_HMW_Pooled</strain>
        <tissue evidence="13">Head</tissue>
    </source>
</reference>
<evidence type="ECO:0000256" key="7">
    <source>
        <dbReference type="ARBA" id="ARBA00022723"/>
    </source>
</evidence>
<dbReference type="Proteomes" id="UP001219518">
    <property type="component" value="Unassembled WGS sequence"/>
</dbReference>
<proteinExistence type="inferred from homology"/>
<dbReference type="AlphaFoldDB" id="A0AAE1GUR6"/>
<accession>A0AAE1GUR6</accession>
<evidence type="ECO:0000256" key="10">
    <source>
        <dbReference type="ARBA" id="ARBA00047761"/>
    </source>
</evidence>
<keyword evidence="6" id="KW-0963">Cytoplasm</keyword>
<name>A0AAE1GUR6_9NEOP</name>
<dbReference type="InterPro" id="IPR041867">
    <property type="entry name" value="MPP_CSTP1"/>
</dbReference>
<dbReference type="InterPro" id="IPR029052">
    <property type="entry name" value="Metallo-depent_PP-like"/>
</dbReference>